<evidence type="ECO:0000259" key="1">
    <source>
        <dbReference type="Pfam" id="PF00535"/>
    </source>
</evidence>
<evidence type="ECO:0000313" key="2">
    <source>
        <dbReference type="EMBL" id="MDN4481745.1"/>
    </source>
</evidence>
<dbReference type="InterPro" id="IPR050834">
    <property type="entry name" value="Glycosyltransf_2"/>
</dbReference>
<gene>
    <name evidence="2" type="ORF">QQX02_12515</name>
</gene>
<dbReference type="InterPro" id="IPR001173">
    <property type="entry name" value="Glyco_trans_2-like"/>
</dbReference>
<dbReference type="GO" id="GO:0016757">
    <property type="term" value="F:glycosyltransferase activity"/>
    <property type="evidence" value="ECO:0007669"/>
    <property type="project" value="UniProtKB-KW"/>
</dbReference>
<feature type="domain" description="Glycosyltransferase 2-like" evidence="1">
    <location>
        <begin position="8"/>
        <end position="128"/>
    </location>
</feature>
<accession>A0ABT8GJZ6</accession>
<dbReference type="EMBL" id="JAUHQA010000001">
    <property type="protein sequence ID" value="MDN4481745.1"/>
    <property type="molecule type" value="Genomic_DNA"/>
</dbReference>
<dbReference type="SUPFAM" id="SSF53448">
    <property type="entry name" value="Nucleotide-diphospho-sugar transferases"/>
    <property type="match status" value="1"/>
</dbReference>
<dbReference type="EC" id="2.4.-.-" evidence="2"/>
<dbReference type="PANTHER" id="PTHR43685">
    <property type="entry name" value="GLYCOSYLTRANSFERASE"/>
    <property type="match status" value="1"/>
</dbReference>
<dbReference type="Proteomes" id="UP001172708">
    <property type="component" value="Unassembled WGS sequence"/>
</dbReference>
<dbReference type="InterPro" id="IPR029044">
    <property type="entry name" value="Nucleotide-diphossugar_trans"/>
</dbReference>
<dbReference type="PANTHER" id="PTHR43685:SF12">
    <property type="entry name" value="GLYCOSYL TRANSFERASE FAMILY 2"/>
    <property type="match status" value="1"/>
</dbReference>
<comment type="caution">
    <text evidence="2">The sequence shown here is derived from an EMBL/GenBank/DDBJ whole genome shotgun (WGS) entry which is preliminary data.</text>
</comment>
<dbReference type="Pfam" id="PF00535">
    <property type="entry name" value="Glycos_transf_2"/>
    <property type="match status" value="1"/>
</dbReference>
<dbReference type="RefSeq" id="WP_301143482.1">
    <property type="nucleotide sequence ID" value="NZ_JAUHQA010000001.1"/>
</dbReference>
<reference evidence="2" key="1">
    <citation type="submission" date="2023-06" db="EMBL/GenBank/DDBJ databases">
        <title>Egi l300058.</title>
        <authorList>
            <person name="Gao L."/>
            <person name="Fang B.-Z."/>
            <person name="Li W.-J."/>
        </authorList>
    </citation>
    <scope>NUCLEOTIDE SEQUENCE</scope>
    <source>
        <strain evidence="2">EGI L300058</strain>
    </source>
</reference>
<keyword evidence="2" id="KW-0328">Glycosyltransferase</keyword>
<evidence type="ECO:0000313" key="3">
    <source>
        <dbReference type="Proteomes" id="UP001172708"/>
    </source>
</evidence>
<dbReference type="Gene3D" id="3.90.550.10">
    <property type="entry name" value="Spore Coat Polysaccharide Biosynthesis Protein SpsA, Chain A"/>
    <property type="match status" value="1"/>
</dbReference>
<keyword evidence="2" id="KW-0808">Transferase</keyword>
<keyword evidence="3" id="KW-1185">Reference proteome</keyword>
<organism evidence="2 3">
    <name type="scientific">Demequina muriae</name>
    <dbReference type="NCBI Taxonomy" id="3051664"/>
    <lineage>
        <taxon>Bacteria</taxon>
        <taxon>Bacillati</taxon>
        <taxon>Actinomycetota</taxon>
        <taxon>Actinomycetes</taxon>
        <taxon>Micrococcales</taxon>
        <taxon>Demequinaceae</taxon>
        <taxon>Demequina</taxon>
    </lineage>
</organism>
<sequence>MTAGARISVIIPAYNAESTLDAQLSALAPQCREVGAEVLIADNGSIDGTAALARSWQTRLPRLRVIDASARRGPAAARNIGAAQATARALAFCDADDVVGPGWLSALVHALDHHDAVAGALDFAALNTRSGGMGAAAGFPLSYLPGMRGAGSGNLAVTAAAFAEVRGFDEELRVGEDIDLCCRLQLAGYALHPCDEAVVHVRLRGGVVSAYRHAFAFGAADRQLRHRYAPIASAIDAGEWQPPVSPAIDMTDAGPADRETTPDAGDGVAAGRRWPRVLTPRRVDPTAFARRIGRRAGERIGRIDRTLPQVAPPP</sequence>
<protein>
    <submittedName>
        <fullName evidence="2">Glycosyltransferase</fullName>
        <ecNumber evidence="2">2.4.-.-</ecNumber>
    </submittedName>
</protein>
<name>A0ABT8GJZ6_9MICO</name>
<proteinExistence type="predicted"/>